<evidence type="ECO:0000259" key="2">
    <source>
        <dbReference type="PROSITE" id="PS51384"/>
    </source>
</evidence>
<dbReference type="SUPFAM" id="SSF52343">
    <property type="entry name" value="Ferredoxin reductase-like, C-terminal NADP-linked domain"/>
    <property type="match status" value="1"/>
</dbReference>
<feature type="binding site" evidence="1">
    <location>
        <position position="241"/>
    </location>
    <ligand>
        <name>[2Fe-2S] cluster</name>
        <dbReference type="ChEBI" id="CHEBI:190135"/>
    </ligand>
</feature>
<accession>C0GED8</accession>
<feature type="binding site" evidence="1">
    <location>
        <position position="246"/>
    </location>
    <ligand>
        <name>[2Fe-2S] cluster</name>
        <dbReference type="ChEBI" id="CHEBI:190135"/>
    </ligand>
</feature>
<comment type="caution">
    <text evidence="3">The sequence shown here is derived from an EMBL/GenBank/DDBJ whole genome shotgun (WGS) entry which is preliminary data.</text>
</comment>
<dbReference type="PANTHER" id="PTHR43513">
    <property type="entry name" value="DIHYDROOROTATE DEHYDROGENASE B (NAD(+)), ELECTRON TRANSFER SUBUNIT"/>
    <property type="match status" value="1"/>
</dbReference>
<dbReference type="RefSeq" id="WP_008515179.1">
    <property type="nucleotide sequence ID" value="NZ_ACJM01000003.1"/>
</dbReference>
<dbReference type="OrthoDB" id="9796486at2"/>
<dbReference type="PRINTS" id="PR00410">
    <property type="entry name" value="PHEHYDRXLASE"/>
</dbReference>
<evidence type="ECO:0000313" key="4">
    <source>
        <dbReference type="Proteomes" id="UP000006443"/>
    </source>
</evidence>
<dbReference type="InterPro" id="IPR050353">
    <property type="entry name" value="PyrK_electron_transfer"/>
</dbReference>
<keyword evidence="1" id="KW-0479">Metal-binding</keyword>
<dbReference type="SUPFAM" id="SSF63380">
    <property type="entry name" value="Riboflavin synthase domain-like"/>
    <property type="match status" value="1"/>
</dbReference>
<dbReference type="Gene3D" id="3.40.50.80">
    <property type="entry name" value="Nucleotide-binding domain of ferredoxin-NADP reductase (FNR) module"/>
    <property type="match status" value="1"/>
</dbReference>
<comment type="cofactor">
    <cofactor evidence="1">
        <name>[2Fe-2S] cluster</name>
        <dbReference type="ChEBI" id="CHEBI:190135"/>
    </cofactor>
    <text evidence="1">Binds 1 [2Fe-2S] cluster per subunit.</text>
</comment>
<evidence type="ECO:0000313" key="3">
    <source>
        <dbReference type="EMBL" id="EEG78432.1"/>
    </source>
</evidence>
<dbReference type="InterPro" id="IPR017927">
    <property type="entry name" value="FAD-bd_FR_type"/>
</dbReference>
<dbReference type="AlphaFoldDB" id="C0GED8"/>
<protein>
    <submittedName>
        <fullName evidence="3">Oxidoreductase FAD/NAD(P)-binding domain protein</fullName>
    </submittedName>
</protein>
<dbReference type="InterPro" id="IPR001433">
    <property type="entry name" value="OxRdtase_FAD/NAD-bd"/>
</dbReference>
<dbReference type="InterPro" id="IPR017938">
    <property type="entry name" value="Riboflavin_synthase-like_b-brl"/>
</dbReference>
<keyword evidence="1" id="KW-0001">2Fe-2S</keyword>
<dbReference type="PANTHER" id="PTHR43513:SF1">
    <property type="entry name" value="ANAEROBIC SULFITE REDUCTASE SUBUNIT B"/>
    <property type="match status" value="1"/>
</dbReference>
<dbReference type="InterPro" id="IPR019480">
    <property type="entry name" value="Dihydroorotate_DH_Fe-S-bd"/>
</dbReference>
<dbReference type="EMBL" id="ACJM01000003">
    <property type="protein sequence ID" value="EEG78432.1"/>
    <property type="molecule type" value="Genomic_DNA"/>
</dbReference>
<dbReference type="STRING" id="555088.DealDRAFT_0847"/>
<evidence type="ECO:0000256" key="1">
    <source>
        <dbReference type="PIRSR" id="PIRSR006816-2"/>
    </source>
</evidence>
<dbReference type="GO" id="GO:0016491">
    <property type="term" value="F:oxidoreductase activity"/>
    <property type="evidence" value="ECO:0007669"/>
    <property type="project" value="InterPro"/>
</dbReference>
<dbReference type="Pfam" id="PF10418">
    <property type="entry name" value="DHODB_Fe-S_bind"/>
    <property type="match status" value="1"/>
</dbReference>
<dbReference type="eggNOG" id="COG0543">
    <property type="taxonomic scope" value="Bacteria"/>
</dbReference>
<dbReference type="GO" id="GO:0006221">
    <property type="term" value="P:pyrimidine nucleotide biosynthetic process"/>
    <property type="evidence" value="ECO:0007669"/>
    <property type="project" value="InterPro"/>
</dbReference>
<dbReference type="Proteomes" id="UP000006443">
    <property type="component" value="Unassembled WGS sequence"/>
</dbReference>
<dbReference type="CDD" id="cd06221">
    <property type="entry name" value="sulfite_reductase_like"/>
    <property type="match status" value="1"/>
</dbReference>
<organism evidence="3 4">
    <name type="scientific">Dethiobacter alkaliphilus AHT 1</name>
    <dbReference type="NCBI Taxonomy" id="555088"/>
    <lineage>
        <taxon>Bacteria</taxon>
        <taxon>Bacillati</taxon>
        <taxon>Bacillota</taxon>
        <taxon>Dethiobacteria</taxon>
        <taxon>Dethiobacterales</taxon>
        <taxon>Dethiobacteraceae</taxon>
        <taxon>Dethiobacter</taxon>
    </lineage>
</organism>
<feature type="binding site" evidence="1">
    <location>
        <position position="257"/>
    </location>
    <ligand>
        <name>[2Fe-2S] cluster</name>
        <dbReference type="ChEBI" id="CHEBI:190135"/>
    </ligand>
</feature>
<keyword evidence="4" id="KW-1185">Reference proteome</keyword>
<keyword evidence="1" id="KW-0411">Iron-sulfur</keyword>
<dbReference type="Pfam" id="PF00175">
    <property type="entry name" value="NAD_binding_1"/>
    <property type="match status" value="1"/>
</dbReference>
<dbReference type="PROSITE" id="PS51384">
    <property type="entry name" value="FAD_FR"/>
    <property type="match status" value="1"/>
</dbReference>
<sequence length="282" mass="30789">MANPLIPHSAVVLDVVAENADTSTFTLQFTEEEKKGDFAFQPGQFNMLSMFGVGEAPISISSDGCSPDTFTHTIRHVGSLTKMFSRLKKGDLIGIRGPYGTGWPMDEARGKDVLIVAGGIGLAPLRPAIYEILRNRGDYGKVELLYGAKNPGEMLFTRYFDDWSKDFTVHLTVDDSSEHADWAHGTGVVTKLFEMMDSTPKDTVVMTCGPEIMMKYVASGLQQRGFDPSQTFVSLERKMHCGIKKCGRCQVGTSFVCQDGPVFPYSAVANQPAKIVGALGRV</sequence>
<keyword evidence="1" id="KW-0408">Iron</keyword>
<dbReference type="PIRSF" id="PIRSF006816">
    <property type="entry name" value="Cyc3_hyd_g"/>
    <property type="match status" value="1"/>
</dbReference>
<dbReference type="InterPro" id="IPR039261">
    <property type="entry name" value="FNR_nucleotide-bd"/>
</dbReference>
<proteinExistence type="predicted"/>
<reference evidence="3 4" key="1">
    <citation type="submission" date="2009-02" db="EMBL/GenBank/DDBJ databases">
        <title>Sequencing of the draft genome and assembly of Dethiobacter alkaliphilus AHT 1.</title>
        <authorList>
            <consortium name="US DOE Joint Genome Institute (JGI-PGF)"/>
            <person name="Lucas S."/>
            <person name="Copeland A."/>
            <person name="Lapidus A."/>
            <person name="Glavina del Rio T."/>
            <person name="Dalin E."/>
            <person name="Tice H."/>
            <person name="Bruce D."/>
            <person name="Goodwin L."/>
            <person name="Pitluck S."/>
            <person name="Larimer F."/>
            <person name="Land M.L."/>
            <person name="Hauser L."/>
            <person name="Muyzer G."/>
        </authorList>
    </citation>
    <scope>NUCLEOTIDE SEQUENCE [LARGE SCALE GENOMIC DNA]</scope>
    <source>
        <strain evidence="3 4">AHT 1</strain>
    </source>
</reference>
<dbReference type="GO" id="GO:0051537">
    <property type="term" value="F:2 iron, 2 sulfur cluster binding"/>
    <property type="evidence" value="ECO:0007669"/>
    <property type="project" value="UniProtKB-KW"/>
</dbReference>
<feature type="domain" description="FAD-binding FR-type" evidence="2">
    <location>
        <begin position="5"/>
        <end position="105"/>
    </location>
</feature>
<name>C0GED8_DETAL</name>
<gene>
    <name evidence="3" type="ORF">DealDRAFT_0847</name>
</gene>
<feature type="binding site" evidence="1">
    <location>
        <position position="249"/>
    </location>
    <ligand>
        <name>[2Fe-2S] cluster</name>
        <dbReference type="ChEBI" id="CHEBI:190135"/>
    </ligand>
</feature>
<dbReference type="GO" id="GO:0046872">
    <property type="term" value="F:metal ion binding"/>
    <property type="evidence" value="ECO:0007669"/>
    <property type="project" value="UniProtKB-KW"/>
</dbReference>
<dbReference type="Gene3D" id="2.40.30.10">
    <property type="entry name" value="Translation factors"/>
    <property type="match status" value="1"/>
</dbReference>
<dbReference type="InterPro" id="IPR012165">
    <property type="entry name" value="Cyt_c3_hydrogenase_gsu"/>
</dbReference>
<dbReference type="GO" id="GO:0050660">
    <property type="term" value="F:flavin adenine dinucleotide binding"/>
    <property type="evidence" value="ECO:0007669"/>
    <property type="project" value="InterPro"/>
</dbReference>